<dbReference type="RefSeq" id="WP_261599811.1">
    <property type="nucleotide sequence ID" value="NZ_CP104550.1"/>
</dbReference>
<organism evidence="1">
    <name type="scientific">Methanothermobacter wolfeii</name>
    <name type="common">Methanobacterium wolfei</name>
    <dbReference type="NCBI Taxonomy" id="145261"/>
    <lineage>
        <taxon>Archaea</taxon>
        <taxon>Methanobacteriati</taxon>
        <taxon>Methanobacteriota</taxon>
        <taxon>Methanomada group</taxon>
        <taxon>Methanobacteria</taxon>
        <taxon>Methanobacteriales</taxon>
        <taxon>Methanobacteriaceae</taxon>
        <taxon>Methanothermobacter</taxon>
    </lineage>
</organism>
<protein>
    <submittedName>
        <fullName evidence="1">Uncharacterized protein</fullName>
    </submittedName>
</protein>
<evidence type="ECO:0000313" key="1">
    <source>
        <dbReference type="EMBL" id="UXH32433.1"/>
    </source>
</evidence>
<accession>A0A9E7RUK3</accession>
<dbReference type="Proteomes" id="UP001065373">
    <property type="component" value="Chromosome"/>
</dbReference>
<dbReference type="AlphaFoldDB" id="A0A9E7RUK3"/>
<sequence length="63" mass="7015">MKSFFCPFCRANVVAEAGCTEKIHTGYQFCRANVVAEVHGNQRARFYYMVCPSCGARVCLDTG</sequence>
<proteinExistence type="predicted"/>
<reference evidence="1" key="1">
    <citation type="submission" date="2022-09" db="EMBL/GenBank/DDBJ databases">
        <title>Characterization of three MwoI isoschizomers from sequenced genome and metagenomes.</title>
        <authorList>
            <person name="Fomenkov A."/>
            <person name="Xu S.Y."/>
            <person name="Roberts R.J."/>
        </authorList>
    </citation>
    <scope>NUCLEOTIDE SEQUENCE</scope>
    <source>
        <strain evidence="1">DSM 2970</strain>
    </source>
</reference>
<gene>
    <name evidence="1" type="ORF">N5910_03885</name>
</gene>
<dbReference type="GeneID" id="75106363"/>
<name>A0A9E7RUK3_METWO</name>
<dbReference type="EMBL" id="CP104550">
    <property type="protein sequence ID" value="UXH32433.1"/>
    <property type="molecule type" value="Genomic_DNA"/>
</dbReference>